<dbReference type="PANTHER" id="PTHR10492">
    <property type="match status" value="1"/>
</dbReference>
<dbReference type="GO" id="GO:0006281">
    <property type="term" value="P:DNA repair"/>
    <property type="evidence" value="ECO:0007669"/>
    <property type="project" value="UniProtKB-KW"/>
</dbReference>
<keyword evidence="1" id="KW-0378">Hydrolase</keyword>
<dbReference type="Gene3D" id="3.40.50.300">
    <property type="entry name" value="P-loop containing nucleotide triphosphate hydrolases"/>
    <property type="match status" value="1"/>
</dbReference>
<keyword evidence="1" id="KW-0347">Helicase</keyword>
<comment type="caution">
    <text evidence="5">The sequence shown here is derived from an EMBL/GenBank/DDBJ whole genome shotgun (WGS) entry which is preliminary data.</text>
</comment>
<reference evidence="5 6" key="1">
    <citation type="submission" date="2017-11" db="EMBL/GenBank/DDBJ databases">
        <title>De novo assembly and phasing of dikaryotic genomes from two isolates of Puccinia coronata f. sp. avenae, the causal agent of oat crown rust.</title>
        <authorList>
            <person name="Miller M.E."/>
            <person name="Zhang Y."/>
            <person name="Omidvar V."/>
            <person name="Sperschneider J."/>
            <person name="Schwessinger B."/>
            <person name="Raley C."/>
            <person name="Palmer J.M."/>
            <person name="Garnica D."/>
            <person name="Upadhyaya N."/>
            <person name="Rathjen J."/>
            <person name="Taylor J.M."/>
            <person name="Park R.F."/>
            <person name="Dodds P.N."/>
            <person name="Hirsch C.D."/>
            <person name="Kianian S.F."/>
            <person name="Figueroa M."/>
        </authorList>
    </citation>
    <scope>NUCLEOTIDE SEQUENCE [LARGE SCALE GENOMIC DNA]</scope>
    <source>
        <strain evidence="5">12NC29</strain>
    </source>
</reference>
<dbReference type="InterPro" id="IPR049163">
    <property type="entry name" value="Pif1-like_2B_dom"/>
</dbReference>
<keyword evidence="6" id="KW-1185">Reference proteome</keyword>
<dbReference type="OrthoDB" id="2506889at2759"/>
<comment type="cofactor">
    <cofactor evidence="1">
        <name>Mg(2+)</name>
        <dbReference type="ChEBI" id="CHEBI:18420"/>
    </cofactor>
</comment>
<keyword evidence="1" id="KW-0067">ATP-binding</keyword>
<feature type="domain" description="DNA helicase Pif1-like DEAD-box helicase" evidence="3">
    <location>
        <begin position="153"/>
        <end position="365"/>
    </location>
</feature>
<organism evidence="5 6">
    <name type="scientific">Puccinia coronata f. sp. avenae</name>
    <dbReference type="NCBI Taxonomy" id="200324"/>
    <lineage>
        <taxon>Eukaryota</taxon>
        <taxon>Fungi</taxon>
        <taxon>Dikarya</taxon>
        <taxon>Basidiomycota</taxon>
        <taxon>Pucciniomycotina</taxon>
        <taxon>Pucciniomycetes</taxon>
        <taxon>Pucciniales</taxon>
        <taxon>Pucciniaceae</taxon>
        <taxon>Puccinia</taxon>
    </lineage>
</organism>
<dbReference type="GO" id="GO:0043139">
    <property type="term" value="F:5'-3' DNA helicase activity"/>
    <property type="evidence" value="ECO:0007669"/>
    <property type="project" value="UniProtKB-EC"/>
</dbReference>
<dbReference type="EMBL" id="PGCJ01000076">
    <property type="protein sequence ID" value="PLW52693.1"/>
    <property type="molecule type" value="Genomic_DNA"/>
</dbReference>
<keyword evidence="1" id="KW-0227">DNA damage</keyword>
<sequence length="584" mass="64749">MIGRLYFASVNDGEQYYLLLLLLNRKGSTSFDDLKTVRGITFPTFREAAEELGLPPAGPCNLLNKLIDDLSDDLPHMLDHICKVPNPTYMMQQLLCYYLINKILSDLGKTFDNVGLNNLASCMDYWDMFSSVVTNMCDTTAHHIDSFLEMLEKLNEDQSRIIDHVIELLATNDGSLLYINVPGGYGKTYLLNTIIHYLKASNIPSAVVASSGVEGLMLVGGMTAHSKFKIQLDVISTSQCHWRPRSQATKDLLSARVIIWDEISMQHRHAVEAVDRTFRDFLECDEPFGGKVLIFGSDFCQTLPVIPRSTIFDQGQACMINSLLWDNVNVFTLSENLCLKCDSDPASIKANVDFYAWLLEIGNGHGTVDYQAEVEIKFGLVTRHHAVISAANEAIAVAYNGLRSTYDLSNINDLTMFFKSRLILSPLNSDVKAINDTCLAISPQPPYVSMSLNTMMNKSDGVQSVEAVTEEILNTISIPNFPEHCLTLKVGTPVILLQNLNLKLGELFFGAVPSKAPHAAHEALLTLLPLPVQSRGKTRYRNHPGKPPGTWINSDVGNGMPRNPVPNPGDQPYCQMVLNSTSWA</sequence>
<dbReference type="GO" id="GO:0005524">
    <property type="term" value="F:ATP binding"/>
    <property type="evidence" value="ECO:0007669"/>
    <property type="project" value="UniProtKB-KW"/>
</dbReference>
<dbReference type="InterPro" id="IPR027417">
    <property type="entry name" value="P-loop_NTPase"/>
</dbReference>
<proteinExistence type="inferred from homology"/>
<dbReference type="InterPro" id="IPR010285">
    <property type="entry name" value="DNA_helicase_pif1-like_DEAD"/>
</dbReference>
<name>A0A2N5VRR9_9BASI</name>
<protein>
    <recommendedName>
        <fullName evidence="1">ATP-dependent DNA helicase</fullName>
        <ecNumber evidence="1">5.6.2.3</ecNumber>
    </recommendedName>
</protein>
<comment type="catalytic activity">
    <reaction evidence="1">
        <text>ATP + H2O = ADP + phosphate + H(+)</text>
        <dbReference type="Rhea" id="RHEA:13065"/>
        <dbReference type="ChEBI" id="CHEBI:15377"/>
        <dbReference type="ChEBI" id="CHEBI:15378"/>
        <dbReference type="ChEBI" id="CHEBI:30616"/>
        <dbReference type="ChEBI" id="CHEBI:43474"/>
        <dbReference type="ChEBI" id="CHEBI:456216"/>
        <dbReference type="EC" id="5.6.2.3"/>
    </reaction>
</comment>
<keyword evidence="1" id="KW-0547">Nucleotide-binding</keyword>
<feature type="region of interest" description="Disordered" evidence="2">
    <location>
        <begin position="537"/>
        <end position="557"/>
    </location>
</feature>
<dbReference type="AlphaFoldDB" id="A0A2N5VRR9"/>
<dbReference type="GO" id="GO:0016887">
    <property type="term" value="F:ATP hydrolysis activity"/>
    <property type="evidence" value="ECO:0007669"/>
    <property type="project" value="RHEA"/>
</dbReference>
<dbReference type="EC" id="5.6.2.3" evidence="1"/>
<evidence type="ECO:0000313" key="6">
    <source>
        <dbReference type="Proteomes" id="UP000235388"/>
    </source>
</evidence>
<dbReference type="Pfam" id="PF05970">
    <property type="entry name" value="PIF1"/>
    <property type="match status" value="1"/>
</dbReference>
<keyword evidence="1" id="KW-0233">DNA recombination</keyword>
<evidence type="ECO:0000256" key="1">
    <source>
        <dbReference type="RuleBase" id="RU363044"/>
    </source>
</evidence>
<keyword evidence="1" id="KW-0234">DNA repair</keyword>
<feature type="domain" description="DNA helicase Pif1-like 2B" evidence="4">
    <location>
        <begin position="471"/>
        <end position="505"/>
    </location>
</feature>
<evidence type="ECO:0000256" key="2">
    <source>
        <dbReference type="SAM" id="MobiDB-lite"/>
    </source>
</evidence>
<comment type="similarity">
    <text evidence="1">Belongs to the helicase family.</text>
</comment>
<dbReference type="GO" id="GO:0000723">
    <property type="term" value="P:telomere maintenance"/>
    <property type="evidence" value="ECO:0007669"/>
    <property type="project" value="InterPro"/>
</dbReference>
<accession>A0A2N5VRR9</accession>
<dbReference type="GO" id="GO:0006310">
    <property type="term" value="P:DNA recombination"/>
    <property type="evidence" value="ECO:0007669"/>
    <property type="project" value="UniProtKB-KW"/>
</dbReference>
<dbReference type="Pfam" id="PF21530">
    <property type="entry name" value="Pif1_2B_dom"/>
    <property type="match status" value="1"/>
</dbReference>
<dbReference type="PANTHER" id="PTHR10492:SF57">
    <property type="entry name" value="ATP-DEPENDENT DNA HELICASE"/>
    <property type="match status" value="1"/>
</dbReference>
<dbReference type="Proteomes" id="UP000235388">
    <property type="component" value="Unassembled WGS sequence"/>
</dbReference>
<dbReference type="SUPFAM" id="SSF52540">
    <property type="entry name" value="P-loop containing nucleoside triphosphate hydrolases"/>
    <property type="match status" value="1"/>
</dbReference>
<gene>
    <name evidence="5" type="ORF">PCANC_14104</name>
</gene>
<evidence type="ECO:0000259" key="4">
    <source>
        <dbReference type="Pfam" id="PF21530"/>
    </source>
</evidence>
<evidence type="ECO:0000259" key="3">
    <source>
        <dbReference type="Pfam" id="PF05970"/>
    </source>
</evidence>
<evidence type="ECO:0000313" key="5">
    <source>
        <dbReference type="EMBL" id="PLW52693.1"/>
    </source>
</evidence>
<dbReference type="STRING" id="200324.A0A2N5VRR9"/>